<dbReference type="PANTHER" id="PTHR43303">
    <property type="entry name" value="NADPH DEHYDROGENASE C23G7.10C-RELATED"/>
    <property type="match status" value="1"/>
</dbReference>
<dbReference type="GO" id="GO:0003959">
    <property type="term" value="F:NADPH dehydrogenase activity"/>
    <property type="evidence" value="ECO:0007669"/>
    <property type="project" value="UniProtKB-EC"/>
</dbReference>
<dbReference type="InterPro" id="IPR002938">
    <property type="entry name" value="FAD-bd"/>
</dbReference>
<dbReference type="Gene3D" id="3.50.50.60">
    <property type="entry name" value="FAD/NAD(P)-binding domain"/>
    <property type="match status" value="1"/>
</dbReference>
<dbReference type="SUPFAM" id="SSF51905">
    <property type="entry name" value="FAD/NAD(P)-binding domain"/>
    <property type="match status" value="1"/>
</dbReference>
<dbReference type="RefSeq" id="WP_118963213.1">
    <property type="nucleotide sequence ID" value="NZ_CP023036.1"/>
</dbReference>
<evidence type="ECO:0000259" key="2">
    <source>
        <dbReference type="Pfam" id="PF01494"/>
    </source>
</evidence>
<dbReference type="InterPro" id="IPR001155">
    <property type="entry name" value="OxRdtase_FMN_N"/>
</dbReference>
<dbReference type="InterPro" id="IPR044152">
    <property type="entry name" value="YqjM-like"/>
</dbReference>
<feature type="domain" description="NADH:flavin oxidoreductase/NADH oxidase N-terminal" evidence="1">
    <location>
        <begin position="391"/>
        <end position="722"/>
    </location>
</feature>
<evidence type="ECO:0000313" key="4">
    <source>
        <dbReference type="Proteomes" id="UP000264120"/>
    </source>
</evidence>
<dbReference type="CDD" id="cd02932">
    <property type="entry name" value="OYE_YqiM_FMN"/>
    <property type="match status" value="1"/>
</dbReference>
<dbReference type="SUPFAM" id="SSF51395">
    <property type="entry name" value="FMN-linked oxidoreductases"/>
    <property type="match status" value="1"/>
</dbReference>
<dbReference type="Pfam" id="PF00724">
    <property type="entry name" value="Oxidored_FMN"/>
    <property type="match status" value="1"/>
</dbReference>
<dbReference type="AlphaFoldDB" id="A0A347WEB3"/>
<dbReference type="KEGG" id="ksc:CD178_02459"/>
<dbReference type="EC" id="1.6.99.1" evidence="3"/>
<dbReference type="GO" id="GO:0050661">
    <property type="term" value="F:NADP binding"/>
    <property type="evidence" value="ECO:0007669"/>
    <property type="project" value="InterPro"/>
</dbReference>
<dbReference type="OrthoDB" id="9804454at2"/>
<dbReference type="InterPro" id="IPR036188">
    <property type="entry name" value="FAD/NAD-bd_sf"/>
</dbReference>
<name>A0A347WEB3_9PROT</name>
<sequence length="769" mass="85607">MDIVSIGGGPAGLYAAILLKRDLPQARIRVFERNAPADTFGFGVVFSDQTLDIFAQADLPSYEMIRREFSYWDDLDIAVRGRTFRVPGNGFCGCSRRTLLQLLYRRAEELGVELAFRTEVSPEEFPEADLVLAADGINSAIREKNVAHFQPAIDLRSNRFVWLGSTRALDAFTFFFREHEGGVFVAHCYQYERERSTWVIEVDEETFARCGLGDMTEAEYVAYLEGVFAEELDGHGLIANRSIWRRFPAIQCKNWSKDNIVLMGDAKSTAHYSIGSGTKLAMEDAIALHAAVMATDTIGDALAKYDSDRRDEVERLQHAAEVSLTWFEHLNRYWPMSEIRFAFSLMTRSKAITWDNLALRAPDFVAQVQKDFETDCTASGHATRPGVVPAFQPFRLRDMDIPNRLVVSPMSTYRARDGVPGEWHLVHYGQFAASGAGLVYTEMTDVCADGRITPGCTGLYTDAQEAAWRRIVDFVHAEGDSRICLQLGHAGRKGATRVMWEGMDQPLAEGGWDLISASPLPYHPHSAMPRAMTRDDMDAITADYVAATRRAVNCGFDMIEVHCAHGYLLASFLSPLTNIRDDEYGGSIENRMRYPLEVVRAVRAVWPAERPMAVRISATDWQEGGIAMDDVVTAARLFAQAGCDLIDVSTGQTTPDARPVFGRMFQVPFAEQIRAETRLPVMCVGNISTIDQANTILAAGRADLVALGRPMLVDTALILRAAARYGAPMPRLCPGNLPGLHALERNEGRNFAEEQALRIRARPRRHAVT</sequence>
<dbReference type="Gene3D" id="3.30.9.20">
    <property type="match status" value="1"/>
</dbReference>
<keyword evidence="3" id="KW-0560">Oxidoreductase</keyword>
<dbReference type="Proteomes" id="UP000264120">
    <property type="component" value="Chromosome"/>
</dbReference>
<feature type="domain" description="FAD-binding" evidence="2">
    <location>
        <begin position="4"/>
        <end position="316"/>
    </location>
</feature>
<dbReference type="PANTHER" id="PTHR43303:SF3">
    <property type="entry name" value="BLR3436 PROTEIN"/>
    <property type="match status" value="1"/>
</dbReference>
<evidence type="ECO:0000313" key="3">
    <source>
        <dbReference type="EMBL" id="AXY23206.1"/>
    </source>
</evidence>
<keyword evidence="4" id="KW-1185">Reference proteome</keyword>
<dbReference type="GO" id="GO:0071949">
    <property type="term" value="F:FAD binding"/>
    <property type="evidence" value="ECO:0007669"/>
    <property type="project" value="InterPro"/>
</dbReference>
<accession>A0A347WEB3</accession>
<organism evidence="3 4">
    <name type="scientific">Komagataeibacter saccharivorans</name>
    <dbReference type="NCBI Taxonomy" id="265959"/>
    <lineage>
        <taxon>Bacteria</taxon>
        <taxon>Pseudomonadati</taxon>
        <taxon>Pseudomonadota</taxon>
        <taxon>Alphaproteobacteria</taxon>
        <taxon>Acetobacterales</taxon>
        <taxon>Acetobacteraceae</taxon>
        <taxon>Komagataeibacter</taxon>
    </lineage>
</organism>
<protein>
    <submittedName>
        <fullName evidence="3">NADPH dehydrogenase</fullName>
        <ecNumber evidence="3">1.6.99.1</ecNumber>
    </submittedName>
</protein>
<dbReference type="InterPro" id="IPR013785">
    <property type="entry name" value="Aldolase_TIM"/>
</dbReference>
<gene>
    <name evidence="3" type="primary">namA_2</name>
    <name evidence="3" type="ORF">CD178_02459</name>
</gene>
<dbReference type="EMBL" id="CP023036">
    <property type="protein sequence ID" value="AXY23206.1"/>
    <property type="molecule type" value="Genomic_DNA"/>
</dbReference>
<proteinExistence type="predicted"/>
<evidence type="ECO:0000259" key="1">
    <source>
        <dbReference type="Pfam" id="PF00724"/>
    </source>
</evidence>
<dbReference type="GO" id="GO:0010181">
    <property type="term" value="F:FMN binding"/>
    <property type="evidence" value="ECO:0007669"/>
    <property type="project" value="InterPro"/>
</dbReference>
<dbReference type="Gene3D" id="3.20.20.70">
    <property type="entry name" value="Aldolase class I"/>
    <property type="match status" value="1"/>
</dbReference>
<reference evidence="3 4" key="1">
    <citation type="submission" date="2017-08" db="EMBL/GenBank/DDBJ databases">
        <title>Complete genome sequence of Gluconacetobacter saccharivorans CV1 isolated from Fermented Vinegar.</title>
        <authorList>
            <person name="Kim S.-Y."/>
        </authorList>
    </citation>
    <scope>NUCLEOTIDE SEQUENCE [LARGE SCALE GENOMIC DNA]</scope>
    <source>
        <strain evidence="3 4">CV1</strain>
    </source>
</reference>
<dbReference type="Pfam" id="PF01494">
    <property type="entry name" value="FAD_binding_3"/>
    <property type="match status" value="1"/>
</dbReference>
<dbReference type="PRINTS" id="PR00420">
    <property type="entry name" value="RNGMNOXGNASE"/>
</dbReference>